<dbReference type="EMBL" id="CM001466">
    <property type="protein sequence ID" value="EHY90935.1"/>
    <property type="molecule type" value="Genomic_DNA"/>
</dbReference>
<gene>
    <name evidence="1" type="ORF">SacazDRAFT_04085</name>
</gene>
<dbReference type="Proteomes" id="UP000004705">
    <property type="component" value="Chromosome"/>
</dbReference>
<dbReference type="HOGENOM" id="CLU_2048039_0_0_11"/>
<accession>H8GE53</accession>
<dbReference type="OrthoDB" id="3686612at2"/>
<proteinExistence type="predicted"/>
<name>H8GE53_9PSEU</name>
<evidence type="ECO:0000313" key="1">
    <source>
        <dbReference type="EMBL" id="EHY90935.1"/>
    </source>
</evidence>
<protein>
    <submittedName>
        <fullName evidence="1">Uncharacterized protein</fullName>
    </submittedName>
</protein>
<dbReference type="RefSeq" id="WP_005444572.1">
    <property type="nucleotide sequence ID" value="NZ_CM001466.1"/>
</dbReference>
<organism evidence="1 2">
    <name type="scientific">Saccharomonospora azurea NA-128</name>
    <dbReference type="NCBI Taxonomy" id="882081"/>
    <lineage>
        <taxon>Bacteria</taxon>
        <taxon>Bacillati</taxon>
        <taxon>Actinomycetota</taxon>
        <taxon>Actinomycetes</taxon>
        <taxon>Pseudonocardiales</taxon>
        <taxon>Pseudonocardiaceae</taxon>
        <taxon>Saccharomonospora</taxon>
    </lineage>
</organism>
<keyword evidence="2" id="KW-1185">Reference proteome</keyword>
<reference evidence="1 2" key="1">
    <citation type="journal article" date="2012" name="Stand. Genomic Sci.">
        <title>Genome sequence of the soil bacterium Saccharomonospora azurea type strain (NA-128(T)).</title>
        <authorList>
            <person name="Klenk H.P."/>
            <person name="Held B."/>
            <person name="Lucas S."/>
            <person name="Lapidus A."/>
            <person name="Copeland A."/>
            <person name="Hammon N."/>
            <person name="Pitluck S."/>
            <person name="Goodwin L.A."/>
            <person name="Han C."/>
            <person name="Tapia R."/>
            <person name="Brambilla E.M."/>
            <person name="Potter G."/>
            <person name="Land M."/>
            <person name="Ivanova N."/>
            <person name="Rohde M."/>
            <person name="Goker M."/>
            <person name="Detter J.C."/>
            <person name="Kyrpides N.C."/>
            <person name="Woyke T."/>
        </authorList>
    </citation>
    <scope>NUCLEOTIDE SEQUENCE [LARGE SCALE GENOMIC DNA]</scope>
    <source>
        <strain evidence="1 2">NA-128</strain>
    </source>
</reference>
<dbReference type="AlphaFoldDB" id="H8GE53"/>
<evidence type="ECO:0000313" key="2">
    <source>
        <dbReference type="Proteomes" id="UP000004705"/>
    </source>
</evidence>
<sequence>MSDGYGLDPDEISRLDNILHTAGDELGLTDFEERASLEGFLTTQSVSQYENVEETVEETVLELTRFVDQKYPQVVKAMQEFVHRTHATIENTAEGVAKAGVEYQVTEDEVAEWVRTHDPD</sequence>